<organism evidence="1 2">
    <name type="scientific">Serratia odorifera DSM 4582</name>
    <dbReference type="NCBI Taxonomy" id="667129"/>
    <lineage>
        <taxon>Bacteria</taxon>
        <taxon>Pseudomonadati</taxon>
        <taxon>Pseudomonadota</taxon>
        <taxon>Gammaproteobacteria</taxon>
        <taxon>Enterobacterales</taxon>
        <taxon>Yersiniaceae</taxon>
        <taxon>Serratia</taxon>
    </lineage>
</organism>
<protein>
    <submittedName>
        <fullName evidence="1">Uncharacterized protein</fullName>
    </submittedName>
</protein>
<proteinExistence type="predicted"/>
<keyword evidence="2" id="KW-1185">Reference proteome</keyword>
<evidence type="ECO:0000313" key="2">
    <source>
        <dbReference type="Proteomes" id="UP000005723"/>
    </source>
</evidence>
<evidence type="ECO:0000313" key="1">
    <source>
        <dbReference type="EMBL" id="EFE96268.1"/>
    </source>
</evidence>
<gene>
    <name evidence="1" type="ORF">HMPREF0758_2093</name>
</gene>
<accession>D4E1P3</accession>
<reference evidence="1 2" key="1">
    <citation type="submission" date="2010-01" db="EMBL/GenBank/DDBJ databases">
        <authorList>
            <person name="Muzny D."/>
            <person name="Qin X."/>
            <person name="Deng J."/>
            <person name="Jiang H."/>
            <person name="Liu Y."/>
            <person name="Qu J."/>
            <person name="Song X.-Z."/>
            <person name="Zhang L."/>
            <person name="Thornton R."/>
            <person name="Coyle M."/>
            <person name="Francisco L."/>
            <person name="Jackson L."/>
            <person name="Javaid M."/>
            <person name="Korchina V."/>
            <person name="Kovar C."/>
            <person name="Mata R."/>
            <person name="Mathew T."/>
            <person name="Ngo R."/>
            <person name="Nguyen L."/>
            <person name="Nguyen N."/>
            <person name="Okwuonu G."/>
            <person name="Ongeri F."/>
            <person name="Pham C."/>
            <person name="Simmons D."/>
            <person name="Wilczek-Boney K."/>
            <person name="Hale W."/>
            <person name="Jakkamsetti A."/>
            <person name="Pham P."/>
            <person name="Ruth R."/>
            <person name="San Lucas F."/>
            <person name="Warren J."/>
            <person name="Zhang J."/>
            <person name="Zhao Z."/>
            <person name="Zhou C."/>
            <person name="Zhu D."/>
            <person name="Lee S."/>
            <person name="Bess C."/>
            <person name="Blankenburg K."/>
            <person name="Forbes L."/>
            <person name="Fu Q."/>
            <person name="Gubbala S."/>
            <person name="Hirani K."/>
            <person name="Jayaseelan J.C."/>
            <person name="Lara F."/>
            <person name="Munidasa M."/>
            <person name="Palculict T."/>
            <person name="Patil S."/>
            <person name="Pu L.-L."/>
            <person name="Saada N."/>
            <person name="Tang L."/>
            <person name="Weissenberger G."/>
            <person name="Zhu Y."/>
            <person name="Hemphill L."/>
            <person name="Shang Y."/>
            <person name="Youmans B."/>
            <person name="Ayvaz T."/>
            <person name="Ross M."/>
            <person name="Santibanez J."/>
            <person name="Aqrawi P."/>
            <person name="Gross S."/>
            <person name="Joshi V."/>
            <person name="Fowler G."/>
            <person name="Nazareth L."/>
            <person name="Reid J."/>
            <person name="Worley K."/>
            <person name="Petrosino J."/>
            <person name="Highlander S."/>
            <person name="Gibbs R."/>
        </authorList>
    </citation>
    <scope>NUCLEOTIDE SEQUENCE [LARGE SCALE GENOMIC DNA]</scope>
    <source>
        <strain evidence="1 2">DSM 4582</strain>
    </source>
</reference>
<sequence length="76" mass="9034">MFFAATLTITSKNHSEHLKKPLSWFLVLKKQKNTAFNYKVLLKIKIFIQSWPHLNHQVIMLFLVLYKENKTAPHLL</sequence>
<name>D4E1P3_SEROD</name>
<dbReference type="Proteomes" id="UP000005723">
    <property type="component" value="Unassembled WGS sequence"/>
</dbReference>
<dbReference type="HOGENOM" id="CLU_2652435_0_0_6"/>
<dbReference type="AlphaFoldDB" id="D4E1P3"/>
<dbReference type="EMBL" id="ADBY01000035">
    <property type="protein sequence ID" value="EFE96268.1"/>
    <property type="molecule type" value="Genomic_DNA"/>
</dbReference>
<comment type="caution">
    <text evidence="1">The sequence shown here is derived from an EMBL/GenBank/DDBJ whole genome shotgun (WGS) entry which is preliminary data.</text>
</comment>